<dbReference type="AlphaFoldDB" id="A0A0E9UW15"/>
<accession>A0A0E9UW15</accession>
<evidence type="ECO:0000313" key="1">
    <source>
        <dbReference type="EMBL" id="JAH70007.1"/>
    </source>
</evidence>
<name>A0A0E9UW15_ANGAN</name>
<reference evidence="1" key="2">
    <citation type="journal article" date="2015" name="Fish Shellfish Immunol.">
        <title>Early steps in the European eel (Anguilla anguilla)-Vibrio vulnificus interaction in the gills: Role of the RtxA13 toxin.</title>
        <authorList>
            <person name="Callol A."/>
            <person name="Pajuelo D."/>
            <person name="Ebbesson L."/>
            <person name="Teles M."/>
            <person name="MacKenzie S."/>
            <person name="Amaro C."/>
        </authorList>
    </citation>
    <scope>NUCLEOTIDE SEQUENCE</scope>
</reference>
<reference evidence="1" key="1">
    <citation type="submission" date="2014-11" db="EMBL/GenBank/DDBJ databases">
        <authorList>
            <person name="Amaro Gonzalez C."/>
        </authorList>
    </citation>
    <scope>NUCLEOTIDE SEQUENCE</scope>
</reference>
<sequence length="20" mass="2359">MSYQLLKYFTFIDPLATGLH</sequence>
<dbReference type="EMBL" id="GBXM01038570">
    <property type="protein sequence ID" value="JAH70007.1"/>
    <property type="molecule type" value="Transcribed_RNA"/>
</dbReference>
<organism evidence="1">
    <name type="scientific">Anguilla anguilla</name>
    <name type="common">European freshwater eel</name>
    <name type="synonym">Muraena anguilla</name>
    <dbReference type="NCBI Taxonomy" id="7936"/>
    <lineage>
        <taxon>Eukaryota</taxon>
        <taxon>Metazoa</taxon>
        <taxon>Chordata</taxon>
        <taxon>Craniata</taxon>
        <taxon>Vertebrata</taxon>
        <taxon>Euteleostomi</taxon>
        <taxon>Actinopterygii</taxon>
        <taxon>Neopterygii</taxon>
        <taxon>Teleostei</taxon>
        <taxon>Anguilliformes</taxon>
        <taxon>Anguillidae</taxon>
        <taxon>Anguilla</taxon>
    </lineage>
</organism>
<protein>
    <submittedName>
        <fullName evidence="1">Uncharacterized protein</fullName>
    </submittedName>
</protein>
<proteinExistence type="predicted"/>